<dbReference type="EMBL" id="RYYR01000002">
    <property type="protein sequence ID" value="RUL56445.1"/>
    <property type="molecule type" value="Genomic_DNA"/>
</dbReference>
<organism evidence="1 2">
    <name type="scientific">Lysinibacillus antri</name>
    <dbReference type="NCBI Taxonomy" id="2498145"/>
    <lineage>
        <taxon>Bacteria</taxon>
        <taxon>Bacillati</taxon>
        <taxon>Bacillota</taxon>
        <taxon>Bacilli</taxon>
        <taxon>Bacillales</taxon>
        <taxon>Bacillaceae</taxon>
        <taxon>Lysinibacillus</taxon>
    </lineage>
</organism>
<comment type="caution">
    <text evidence="1">The sequence shown here is derived from an EMBL/GenBank/DDBJ whole genome shotgun (WGS) entry which is preliminary data.</text>
</comment>
<protein>
    <submittedName>
        <fullName evidence="1">Uncharacterized protein</fullName>
    </submittedName>
</protein>
<dbReference type="Proteomes" id="UP000287910">
    <property type="component" value="Unassembled WGS sequence"/>
</dbReference>
<evidence type="ECO:0000313" key="2">
    <source>
        <dbReference type="Proteomes" id="UP000287910"/>
    </source>
</evidence>
<proteinExistence type="predicted"/>
<keyword evidence="2" id="KW-1185">Reference proteome</keyword>
<dbReference type="AlphaFoldDB" id="A0A432LI10"/>
<accession>A0A432LI10</accession>
<reference evidence="1 2" key="1">
    <citation type="submission" date="2018-12" db="EMBL/GenBank/DDBJ databases">
        <title>Lysinibacillus antri sp. nov., isolated from a cave soil.</title>
        <authorList>
            <person name="Narsing Rao M.P."/>
            <person name="Zhang H."/>
            <person name="Dong Z.-Y."/>
            <person name="Niu X.-K."/>
            <person name="Zhang K."/>
            <person name="Fang B.-Z."/>
            <person name="Kang Y.-Q."/>
            <person name="Xiao M."/>
            <person name="Li W.-J."/>
        </authorList>
    </citation>
    <scope>NUCLEOTIDE SEQUENCE [LARGE SCALE GENOMIC DNA]</scope>
    <source>
        <strain evidence="1 2">SYSU K30002</strain>
    </source>
</reference>
<evidence type="ECO:0000313" key="1">
    <source>
        <dbReference type="EMBL" id="RUL56445.1"/>
    </source>
</evidence>
<sequence>MSKERTVISIWMNLQDEMERKMLDHVHAKGNRSKYIKRLIYDDLMEIRNLVTATTHYAEETIDDDSDSMEAFL</sequence>
<gene>
    <name evidence="1" type="ORF">EK386_02095</name>
</gene>
<dbReference type="RefSeq" id="WP_126657362.1">
    <property type="nucleotide sequence ID" value="NZ_RYYR01000002.1"/>
</dbReference>
<name>A0A432LI10_9BACI</name>